<name>A0AAN7WNG1_9PEZI</name>
<dbReference type="AlphaFoldDB" id="A0AAN7WNG1"/>
<organism evidence="1 2">
    <name type="scientific">Elasticomyces elasticus</name>
    <dbReference type="NCBI Taxonomy" id="574655"/>
    <lineage>
        <taxon>Eukaryota</taxon>
        <taxon>Fungi</taxon>
        <taxon>Dikarya</taxon>
        <taxon>Ascomycota</taxon>
        <taxon>Pezizomycotina</taxon>
        <taxon>Dothideomycetes</taxon>
        <taxon>Dothideomycetidae</taxon>
        <taxon>Mycosphaerellales</taxon>
        <taxon>Teratosphaeriaceae</taxon>
        <taxon>Elasticomyces</taxon>
    </lineage>
</organism>
<evidence type="ECO:0000313" key="2">
    <source>
        <dbReference type="Proteomes" id="UP001310594"/>
    </source>
</evidence>
<dbReference type="EMBL" id="JAVRQU010000005">
    <property type="protein sequence ID" value="KAK5703216.1"/>
    <property type="molecule type" value="Genomic_DNA"/>
</dbReference>
<comment type="caution">
    <text evidence="1">The sequence shown here is derived from an EMBL/GenBank/DDBJ whole genome shotgun (WGS) entry which is preliminary data.</text>
</comment>
<evidence type="ECO:0000313" key="1">
    <source>
        <dbReference type="EMBL" id="KAK5703216.1"/>
    </source>
</evidence>
<proteinExistence type="predicted"/>
<reference evidence="1" key="1">
    <citation type="submission" date="2023-08" db="EMBL/GenBank/DDBJ databases">
        <title>Black Yeasts Isolated from many extreme environments.</title>
        <authorList>
            <person name="Coleine C."/>
            <person name="Stajich J.E."/>
            <person name="Selbmann L."/>
        </authorList>
    </citation>
    <scope>NUCLEOTIDE SEQUENCE</scope>
    <source>
        <strain evidence="1">CCFEE 5810</strain>
    </source>
</reference>
<protein>
    <recommendedName>
        <fullName evidence="3">F-box domain-containing protein</fullName>
    </recommendedName>
</protein>
<accession>A0AAN7WNG1</accession>
<dbReference type="Proteomes" id="UP001310594">
    <property type="component" value="Unassembled WGS sequence"/>
</dbReference>
<evidence type="ECO:0008006" key="3">
    <source>
        <dbReference type="Google" id="ProtNLM"/>
    </source>
</evidence>
<gene>
    <name evidence="1" type="ORF">LTR97_004165</name>
</gene>
<sequence length="230" mass="25479">MAGVGQPDLVTQTEDSASLGAAARVFAIPELLEMILLPLHQNTLQLFPLRRVNSTFHDLIRSSKVLRHYVEIQHPIFNLKAPDLMCSLVIPVPPGKTDICSPLDIFNTSTNMIHVTLDDEYYHLFKSSPTRTMVLLMAMPMGMKASWREILLARIRFFTPGGASPQPSMAMEKDATLGWLVDRYVAELGELAARSEVVEVEEVSLLQDGEGEGASRLTGPHTFKAFLSSE</sequence>